<proteinExistence type="predicted"/>
<dbReference type="InterPro" id="IPR036291">
    <property type="entry name" value="NAD(P)-bd_dom_sf"/>
</dbReference>
<dbReference type="PANTHER" id="PTHR43162">
    <property type="match status" value="1"/>
</dbReference>
<keyword evidence="3" id="KW-1185">Reference proteome</keyword>
<accession>A0ABS4TMJ2</accession>
<comment type="caution">
    <text evidence="2">The sequence shown here is derived from an EMBL/GenBank/DDBJ whole genome shotgun (WGS) entry which is preliminary data.</text>
</comment>
<reference evidence="2 3" key="1">
    <citation type="submission" date="2021-03" db="EMBL/GenBank/DDBJ databases">
        <title>Sequencing the genomes of 1000 actinobacteria strains.</title>
        <authorList>
            <person name="Klenk H.-P."/>
        </authorList>
    </citation>
    <scope>NUCLEOTIDE SEQUENCE [LARGE SCALE GENOMIC DNA]</scope>
    <source>
        <strain evidence="2 3">DSM 46670</strain>
    </source>
</reference>
<dbReference type="SUPFAM" id="SSF51735">
    <property type="entry name" value="NAD(P)-binding Rossmann-fold domains"/>
    <property type="match status" value="1"/>
</dbReference>
<protein>
    <submittedName>
        <fullName evidence="2">Uncharacterized protein YbjT (DUF2867 family)</fullName>
    </submittedName>
</protein>
<sequence length="279" mass="29247">MILITGATGNIGTHVLSQLTGAGAPVRVMARNPAKLRTTAEVVQGDFEDPASLTRALAGVRAAFLVTTPQKPIADHDVAFVEAAEGAGVQRIVKLSAITAAGVQADSSWHLLTEQVVRASGLDWTILKPSSFASNLLQFADMIRAGEPVPDWNGPGALGVIDPRDVAAVAVKALTTEDHIGQSYTLTGPELLTFGEQIRILERVLGRPVRSVDVPLDTVRDMMIGNGMDPAAVEMSLIGMRQAIAGDYAIVTGDVAKVLGRAPTGFATWAEDHRAALAG</sequence>
<dbReference type="EMBL" id="JAGINW010000001">
    <property type="protein sequence ID" value="MBP2325175.1"/>
    <property type="molecule type" value="Genomic_DNA"/>
</dbReference>
<dbReference type="InterPro" id="IPR051604">
    <property type="entry name" value="Ergot_Alk_Oxidoreductase"/>
</dbReference>
<evidence type="ECO:0000313" key="2">
    <source>
        <dbReference type="EMBL" id="MBP2325175.1"/>
    </source>
</evidence>
<dbReference type="Proteomes" id="UP001519332">
    <property type="component" value="Unassembled WGS sequence"/>
</dbReference>
<dbReference type="Gene3D" id="3.40.50.720">
    <property type="entry name" value="NAD(P)-binding Rossmann-like Domain"/>
    <property type="match status" value="1"/>
</dbReference>
<dbReference type="InterPro" id="IPR016040">
    <property type="entry name" value="NAD(P)-bd_dom"/>
</dbReference>
<dbReference type="Gene3D" id="3.90.25.10">
    <property type="entry name" value="UDP-galactose 4-epimerase, domain 1"/>
    <property type="match status" value="1"/>
</dbReference>
<organism evidence="2 3">
    <name type="scientific">Kibdelosporangium banguiense</name>
    <dbReference type="NCBI Taxonomy" id="1365924"/>
    <lineage>
        <taxon>Bacteria</taxon>
        <taxon>Bacillati</taxon>
        <taxon>Actinomycetota</taxon>
        <taxon>Actinomycetes</taxon>
        <taxon>Pseudonocardiales</taxon>
        <taxon>Pseudonocardiaceae</taxon>
        <taxon>Kibdelosporangium</taxon>
    </lineage>
</organism>
<dbReference type="PANTHER" id="PTHR43162:SF1">
    <property type="entry name" value="PRESTALK A DIFFERENTIATION PROTEIN A"/>
    <property type="match status" value="1"/>
</dbReference>
<dbReference type="Pfam" id="PF13460">
    <property type="entry name" value="NAD_binding_10"/>
    <property type="match status" value="1"/>
</dbReference>
<feature type="domain" description="NAD(P)-binding" evidence="1">
    <location>
        <begin position="6"/>
        <end position="176"/>
    </location>
</feature>
<dbReference type="CDD" id="cd05269">
    <property type="entry name" value="TMR_SDR_a"/>
    <property type="match status" value="1"/>
</dbReference>
<name>A0ABS4TMJ2_9PSEU</name>
<evidence type="ECO:0000313" key="3">
    <source>
        <dbReference type="Proteomes" id="UP001519332"/>
    </source>
</evidence>
<gene>
    <name evidence="2" type="ORF">JOF56_005560</name>
</gene>
<evidence type="ECO:0000259" key="1">
    <source>
        <dbReference type="Pfam" id="PF13460"/>
    </source>
</evidence>
<dbReference type="RefSeq" id="WP_209642411.1">
    <property type="nucleotide sequence ID" value="NZ_JAGINW010000001.1"/>
</dbReference>